<proteinExistence type="predicted"/>
<sequence>MEEKVHRLMDRMQIRHAHMRNTWYGPVLSPVLLVAGFALLIVGIIILPTPAPGWLCIFVALGILSLVHPPTRRLNIWLAAKLDAFYAWYAERHVAMKATLFLLLMAFMAAVMGSVYYFMAPDDWPYTDASS</sequence>
<reference evidence="2" key="2">
    <citation type="submission" date="2024-05" db="EMBL/GenBank/DDBJ databases">
        <authorList>
            <person name="Wolfe A."/>
        </authorList>
    </citation>
    <scope>NUCLEOTIDE SEQUENCE</scope>
    <source>
        <strain evidence="2">UMB1064</strain>
    </source>
</reference>
<dbReference type="NCBIfam" id="TIGR02611">
    <property type="entry name" value="TIGR02611 family protein"/>
    <property type="match status" value="1"/>
</dbReference>
<evidence type="ECO:0000313" key="3">
    <source>
        <dbReference type="Proteomes" id="UP001223646"/>
    </source>
</evidence>
<keyword evidence="1" id="KW-1133">Transmembrane helix</keyword>
<dbReference type="Pfam" id="PF09656">
    <property type="entry name" value="PGPGW"/>
    <property type="match status" value="1"/>
</dbReference>
<feature type="transmembrane region" description="Helical" evidence="1">
    <location>
        <begin position="51"/>
        <end position="67"/>
    </location>
</feature>
<dbReference type="RefSeq" id="WP_048735265.1">
    <property type="nucleotide sequence ID" value="NZ_JAFJMB010000007.1"/>
</dbReference>
<feature type="transmembrane region" description="Helical" evidence="1">
    <location>
        <begin position="21"/>
        <end position="45"/>
    </location>
</feature>
<name>A0AAW9SGF3_CORAY</name>
<dbReference type="InterPro" id="IPR013434">
    <property type="entry name" value="CHP02611"/>
</dbReference>
<dbReference type="AlphaFoldDB" id="A0AAW9SGF3"/>
<protein>
    <submittedName>
        <fullName evidence="2">TIGR02611 family protein</fullName>
    </submittedName>
</protein>
<organism evidence="2 3">
    <name type="scientific">Corynebacterium amycolatum</name>
    <dbReference type="NCBI Taxonomy" id="43765"/>
    <lineage>
        <taxon>Bacteria</taxon>
        <taxon>Bacillati</taxon>
        <taxon>Actinomycetota</taxon>
        <taxon>Actinomycetes</taxon>
        <taxon>Mycobacteriales</taxon>
        <taxon>Corynebacteriaceae</taxon>
        <taxon>Corynebacterium</taxon>
    </lineage>
</organism>
<evidence type="ECO:0000313" key="2">
    <source>
        <dbReference type="EMBL" id="MEO3716282.1"/>
    </source>
</evidence>
<accession>A0AAW9SGF3</accession>
<comment type="caution">
    <text evidence="2">The sequence shown here is derived from an EMBL/GenBank/DDBJ whole genome shotgun (WGS) entry which is preliminary data.</text>
</comment>
<dbReference type="EMBL" id="JASOOY020000005">
    <property type="protein sequence ID" value="MEO3716282.1"/>
    <property type="molecule type" value="Genomic_DNA"/>
</dbReference>
<gene>
    <name evidence="2" type="ORF">QP460_001570</name>
</gene>
<keyword evidence="1" id="KW-0472">Membrane</keyword>
<reference evidence="2" key="1">
    <citation type="submission" date="2023-05" db="EMBL/GenBank/DDBJ databases">
        <authorList>
            <person name="Du J."/>
        </authorList>
    </citation>
    <scope>NUCLEOTIDE SEQUENCE</scope>
    <source>
        <strain evidence="2">UMB1064</strain>
    </source>
</reference>
<dbReference type="Proteomes" id="UP001223646">
    <property type="component" value="Unassembled WGS sequence"/>
</dbReference>
<evidence type="ECO:0000256" key="1">
    <source>
        <dbReference type="SAM" id="Phobius"/>
    </source>
</evidence>
<feature type="transmembrane region" description="Helical" evidence="1">
    <location>
        <begin position="100"/>
        <end position="119"/>
    </location>
</feature>
<keyword evidence="1" id="KW-0812">Transmembrane</keyword>
<dbReference type="InterPro" id="IPR019099">
    <property type="entry name" value="Uncharacterised_PGPGW_TM"/>
</dbReference>